<dbReference type="SFLD" id="SFLDS00003">
    <property type="entry name" value="Haloacid_Dehalogenase"/>
    <property type="match status" value="1"/>
</dbReference>
<dbReference type="Gene3D" id="1.10.150.240">
    <property type="entry name" value="Putative phosphatase, domain 2"/>
    <property type="match status" value="1"/>
</dbReference>
<evidence type="ECO:0000256" key="3">
    <source>
        <dbReference type="ARBA" id="ARBA00006171"/>
    </source>
</evidence>
<sequence>MRVDGILFDKDGTLFDFGTTWNTWTAEMIPKLAEGDMAVARRLADELDFDLDAGEFLPHSIIIAGTNRDAAEAIVRAMPHKNLTEVENALMYSAAEAPLSPAVPLEPFLRNLGEHGLRLGVMTNDTEYSARAHLSGAGVDTLFDLILGFDSGHGAKPDPEPLLAFSNQFALDPTRVAMVGDSTHDLVAGRRAGMQTIAVLTGVAGEEELTPYADVVFPNIGYIADWLKS</sequence>
<evidence type="ECO:0000313" key="5">
    <source>
        <dbReference type="EMBL" id="SHJ71478.1"/>
    </source>
</evidence>
<dbReference type="SUPFAM" id="SSF56784">
    <property type="entry name" value="HAD-like"/>
    <property type="match status" value="1"/>
</dbReference>
<accession>A0A1M6LK16</accession>
<dbReference type="InterPro" id="IPR050155">
    <property type="entry name" value="HAD-like_hydrolase_sf"/>
</dbReference>
<dbReference type="AlphaFoldDB" id="A0A1M6LK16"/>
<dbReference type="Proteomes" id="UP000183982">
    <property type="component" value="Unassembled WGS sequence"/>
</dbReference>
<dbReference type="InterPro" id="IPR023198">
    <property type="entry name" value="PGP-like_dom2"/>
</dbReference>
<dbReference type="Pfam" id="PF00702">
    <property type="entry name" value="Hydrolase"/>
    <property type="match status" value="1"/>
</dbReference>
<dbReference type="EMBL" id="FQZQ01000012">
    <property type="protein sequence ID" value="SHJ71478.1"/>
    <property type="molecule type" value="Genomic_DNA"/>
</dbReference>
<protein>
    <recommendedName>
        <fullName evidence="4">phosphoglycolate phosphatase</fullName>
        <ecNumber evidence="4">3.1.3.18</ecNumber>
    </recommendedName>
</protein>
<reference evidence="6" key="1">
    <citation type="submission" date="2016-11" db="EMBL/GenBank/DDBJ databases">
        <authorList>
            <person name="Varghese N."/>
            <person name="Submissions S."/>
        </authorList>
    </citation>
    <scope>NUCLEOTIDE SEQUENCE [LARGE SCALE GENOMIC DNA]</scope>
    <source>
        <strain evidence="6">DSM 100564</strain>
    </source>
</reference>
<evidence type="ECO:0000256" key="1">
    <source>
        <dbReference type="ARBA" id="ARBA00000830"/>
    </source>
</evidence>
<gene>
    <name evidence="5" type="ORF">SAMN05444000_11221</name>
</gene>
<evidence type="ECO:0000313" key="6">
    <source>
        <dbReference type="Proteomes" id="UP000183982"/>
    </source>
</evidence>
<dbReference type="InterPro" id="IPR036412">
    <property type="entry name" value="HAD-like_sf"/>
</dbReference>
<evidence type="ECO:0000256" key="4">
    <source>
        <dbReference type="ARBA" id="ARBA00013078"/>
    </source>
</evidence>
<dbReference type="PANTHER" id="PTHR43434:SF1">
    <property type="entry name" value="PHOSPHOGLYCOLATE PHOSPHATASE"/>
    <property type="match status" value="1"/>
</dbReference>
<dbReference type="InterPro" id="IPR006439">
    <property type="entry name" value="HAD-SF_hydro_IA"/>
</dbReference>
<dbReference type="GO" id="GO:0008967">
    <property type="term" value="F:phosphoglycolate phosphatase activity"/>
    <property type="evidence" value="ECO:0007669"/>
    <property type="project" value="UniProtKB-EC"/>
</dbReference>
<dbReference type="STRING" id="1470563.SAMN05444000_11221"/>
<dbReference type="SFLD" id="SFLDG01129">
    <property type="entry name" value="C1.5:_HAD__Beta-PGM__Phosphata"/>
    <property type="match status" value="1"/>
</dbReference>
<dbReference type="Gene3D" id="3.40.50.1000">
    <property type="entry name" value="HAD superfamily/HAD-like"/>
    <property type="match status" value="1"/>
</dbReference>
<comment type="catalytic activity">
    <reaction evidence="1">
        <text>2-phosphoglycolate + H2O = glycolate + phosphate</text>
        <dbReference type="Rhea" id="RHEA:14369"/>
        <dbReference type="ChEBI" id="CHEBI:15377"/>
        <dbReference type="ChEBI" id="CHEBI:29805"/>
        <dbReference type="ChEBI" id="CHEBI:43474"/>
        <dbReference type="ChEBI" id="CHEBI:58033"/>
        <dbReference type="EC" id="3.1.3.18"/>
    </reaction>
</comment>
<dbReference type="NCBIfam" id="TIGR01549">
    <property type="entry name" value="HAD-SF-IA-v1"/>
    <property type="match status" value="1"/>
</dbReference>
<comment type="similarity">
    <text evidence="3">Belongs to the HAD-like hydrolase superfamily. CbbY/CbbZ/Gph/YieH family.</text>
</comment>
<dbReference type="OrthoDB" id="9797743at2"/>
<keyword evidence="6" id="KW-1185">Reference proteome</keyword>
<comment type="pathway">
    <text evidence="2">Organic acid metabolism; glycolate biosynthesis; glycolate from 2-phosphoglycolate: step 1/1.</text>
</comment>
<dbReference type="EC" id="3.1.3.18" evidence="4"/>
<dbReference type="RefSeq" id="WP_073252693.1">
    <property type="nucleotide sequence ID" value="NZ_FQZQ01000012.1"/>
</dbReference>
<dbReference type="GO" id="GO:0005829">
    <property type="term" value="C:cytosol"/>
    <property type="evidence" value="ECO:0007669"/>
    <property type="project" value="TreeGrafter"/>
</dbReference>
<proteinExistence type="inferred from homology"/>
<dbReference type="InterPro" id="IPR023214">
    <property type="entry name" value="HAD_sf"/>
</dbReference>
<name>A0A1M6LK16_9RHOB</name>
<organism evidence="5 6">
    <name type="scientific">Shimia gijangensis</name>
    <dbReference type="NCBI Taxonomy" id="1470563"/>
    <lineage>
        <taxon>Bacteria</taxon>
        <taxon>Pseudomonadati</taxon>
        <taxon>Pseudomonadota</taxon>
        <taxon>Alphaproteobacteria</taxon>
        <taxon>Rhodobacterales</taxon>
        <taxon>Roseobacteraceae</taxon>
    </lineage>
</organism>
<dbReference type="PRINTS" id="PR00413">
    <property type="entry name" value="HADHALOGNASE"/>
</dbReference>
<evidence type="ECO:0000256" key="2">
    <source>
        <dbReference type="ARBA" id="ARBA00004818"/>
    </source>
</evidence>
<dbReference type="PANTHER" id="PTHR43434">
    <property type="entry name" value="PHOSPHOGLYCOLATE PHOSPHATASE"/>
    <property type="match status" value="1"/>
</dbReference>
<dbReference type="GO" id="GO:0006281">
    <property type="term" value="P:DNA repair"/>
    <property type="evidence" value="ECO:0007669"/>
    <property type="project" value="TreeGrafter"/>
</dbReference>